<dbReference type="AlphaFoldDB" id="A0A3B0YWT1"/>
<evidence type="ECO:0000256" key="5">
    <source>
        <dbReference type="ARBA" id="ARBA00022679"/>
    </source>
</evidence>
<evidence type="ECO:0000256" key="3">
    <source>
        <dbReference type="ARBA" id="ARBA00022490"/>
    </source>
</evidence>
<keyword evidence="7" id="KW-0594">Phospholipid biosynthesis</keyword>
<evidence type="ECO:0000256" key="1">
    <source>
        <dbReference type="ARBA" id="ARBA00001232"/>
    </source>
</evidence>
<evidence type="ECO:0000256" key="8">
    <source>
        <dbReference type="ARBA" id="ARBA00023264"/>
    </source>
</evidence>
<comment type="subcellular location">
    <subcellularLocation>
        <location evidence="2">Cytoplasm</location>
    </subcellularLocation>
</comment>
<evidence type="ECO:0000313" key="11">
    <source>
        <dbReference type="EMBL" id="VAW79947.1"/>
    </source>
</evidence>
<evidence type="ECO:0000256" key="9">
    <source>
        <dbReference type="ARBA" id="ARBA00024069"/>
    </source>
</evidence>
<accession>A0A3B0YWT1</accession>
<dbReference type="GO" id="GO:0005737">
    <property type="term" value="C:cytoplasm"/>
    <property type="evidence" value="ECO:0007669"/>
    <property type="project" value="UniProtKB-SubCell"/>
</dbReference>
<dbReference type="PIRSF" id="PIRSF002465">
    <property type="entry name" value="Phsphlp_syn_PlsX"/>
    <property type="match status" value="1"/>
</dbReference>
<evidence type="ECO:0000256" key="6">
    <source>
        <dbReference type="ARBA" id="ARBA00023098"/>
    </source>
</evidence>
<dbReference type="PANTHER" id="PTHR30100">
    <property type="entry name" value="FATTY ACID/PHOSPHOLIPID SYNTHESIS PROTEIN PLSX"/>
    <property type="match status" value="1"/>
</dbReference>
<dbReference type="GO" id="GO:0006633">
    <property type="term" value="P:fatty acid biosynthetic process"/>
    <property type="evidence" value="ECO:0007669"/>
    <property type="project" value="InterPro"/>
</dbReference>
<name>A0A3B0YWT1_9ZZZZ</name>
<keyword evidence="8" id="KW-1208">Phospholipid metabolism</keyword>
<evidence type="ECO:0000256" key="2">
    <source>
        <dbReference type="ARBA" id="ARBA00004496"/>
    </source>
</evidence>
<organism evidence="11">
    <name type="scientific">hydrothermal vent metagenome</name>
    <dbReference type="NCBI Taxonomy" id="652676"/>
    <lineage>
        <taxon>unclassified sequences</taxon>
        <taxon>metagenomes</taxon>
        <taxon>ecological metagenomes</taxon>
    </lineage>
</organism>
<dbReference type="HAMAP" id="MF_00019">
    <property type="entry name" value="PlsX"/>
    <property type="match status" value="1"/>
</dbReference>
<reference evidence="11" key="1">
    <citation type="submission" date="2018-06" db="EMBL/GenBank/DDBJ databases">
        <authorList>
            <person name="Zhirakovskaya E."/>
        </authorList>
    </citation>
    <scope>NUCLEOTIDE SEQUENCE</scope>
</reference>
<keyword evidence="4" id="KW-0444">Lipid biosynthesis</keyword>
<dbReference type="GO" id="GO:0043811">
    <property type="term" value="F:phosphate:acyl-[acyl carrier protein] acyltransferase activity"/>
    <property type="evidence" value="ECO:0007669"/>
    <property type="project" value="UniProtKB-EC"/>
</dbReference>
<dbReference type="NCBIfam" id="TIGR00182">
    <property type="entry name" value="plsX"/>
    <property type="match status" value="1"/>
</dbReference>
<proteinExistence type="inferred from homology"/>
<keyword evidence="6" id="KW-0443">Lipid metabolism</keyword>
<dbReference type="SUPFAM" id="SSF53659">
    <property type="entry name" value="Isocitrate/Isopropylmalate dehydrogenase-like"/>
    <property type="match status" value="1"/>
</dbReference>
<comment type="subunit">
    <text evidence="10">Homodimer. Probably interacts with PlsY.</text>
</comment>
<keyword evidence="3" id="KW-0963">Cytoplasm</keyword>
<dbReference type="PANTHER" id="PTHR30100:SF1">
    <property type="entry name" value="PHOSPHATE ACYLTRANSFERASE"/>
    <property type="match status" value="1"/>
</dbReference>
<evidence type="ECO:0000256" key="7">
    <source>
        <dbReference type="ARBA" id="ARBA00023209"/>
    </source>
</evidence>
<dbReference type="Pfam" id="PF02504">
    <property type="entry name" value="FA_synthesis"/>
    <property type="match status" value="1"/>
</dbReference>
<dbReference type="GO" id="GO:0008654">
    <property type="term" value="P:phospholipid biosynthetic process"/>
    <property type="evidence" value="ECO:0007669"/>
    <property type="project" value="UniProtKB-KW"/>
</dbReference>
<comment type="catalytic activity">
    <reaction evidence="1">
        <text>a fatty acyl-[ACP] + phosphate = an acyl phosphate + holo-[ACP]</text>
        <dbReference type="Rhea" id="RHEA:42292"/>
        <dbReference type="Rhea" id="RHEA-COMP:9685"/>
        <dbReference type="Rhea" id="RHEA-COMP:14125"/>
        <dbReference type="ChEBI" id="CHEBI:43474"/>
        <dbReference type="ChEBI" id="CHEBI:59918"/>
        <dbReference type="ChEBI" id="CHEBI:64479"/>
        <dbReference type="ChEBI" id="CHEBI:138651"/>
        <dbReference type="EC" id="2.3.1.274"/>
    </reaction>
</comment>
<dbReference type="InterPro" id="IPR003664">
    <property type="entry name" value="FA_synthesis"/>
</dbReference>
<keyword evidence="5 11" id="KW-0808">Transferase</keyword>
<protein>
    <recommendedName>
        <fullName evidence="9">phosphate acyltransferase</fullName>
        <ecNumber evidence="9">2.3.1.274</ecNumber>
    </recommendedName>
</protein>
<keyword evidence="11" id="KW-0012">Acyltransferase</keyword>
<evidence type="ECO:0000256" key="4">
    <source>
        <dbReference type="ARBA" id="ARBA00022516"/>
    </source>
</evidence>
<dbReference type="EC" id="2.3.1.274" evidence="9"/>
<evidence type="ECO:0000256" key="10">
    <source>
        <dbReference type="ARBA" id="ARBA00046608"/>
    </source>
</evidence>
<sequence length="342" mass="36773">MTEKIIIAVDVMGGDHGVDVVLPAAKSVLEKRNDIALLLVGDESIIKRSLDNLGLADHPDLTIQHASQHVEMDELASRALRFKKDSSMRVAINMVKEGRAQACVSAGNTGALMATARYVLKTLPGIDRPAICASLPSMHGHTWMLDLGANIDSTPEQLFQFAVMGSVLASALDHNTSPRVGLLNVGEEEMKGNVTVKGAASLLSSDTLNYIGFVEGTDIYCGDVDVVVCDGFVGNISLKTTEGVAKMISHFIRKEFTRNIFTRIAALFALPVLKAFRQQIDPRRYNGASLLGLRGSVIKSHGGADVLAFSNAINVAAEVVEQNVPERIKSRLQVILSERQAG</sequence>
<dbReference type="EMBL" id="UOFM01000335">
    <property type="protein sequence ID" value="VAW79947.1"/>
    <property type="molecule type" value="Genomic_DNA"/>
</dbReference>
<dbReference type="InterPro" id="IPR012281">
    <property type="entry name" value="Phospholipid_synth_PlsX-like"/>
</dbReference>
<dbReference type="Gene3D" id="3.40.718.10">
    <property type="entry name" value="Isopropylmalate Dehydrogenase"/>
    <property type="match status" value="1"/>
</dbReference>
<gene>
    <name evidence="11" type="ORF">MNBD_GAMMA14-547</name>
</gene>